<feature type="compositionally biased region" description="Polar residues" evidence="1">
    <location>
        <begin position="1"/>
        <end position="15"/>
    </location>
</feature>
<evidence type="ECO:0000313" key="2">
    <source>
        <dbReference type="EMBL" id="SBV53029.1"/>
    </source>
</evidence>
<proteinExistence type="predicted"/>
<feature type="compositionally biased region" description="Pro residues" evidence="1">
    <location>
        <begin position="29"/>
        <end position="42"/>
    </location>
</feature>
<sequence length="62" mass="6228">MASGGASISTESLSGSWVRRSPSQGSPPRSRPPLPSTTPMPPVALCSSVLPVPKLSGATVDP</sequence>
<evidence type="ECO:0000313" key="3">
    <source>
        <dbReference type="Proteomes" id="UP000092503"/>
    </source>
</evidence>
<organism evidence="2 3">
    <name type="scientific">Xanthomonas bromi</name>
    <dbReference type="NCBI Taxonomy" id="56449"/>
    <lineage>
        <taxon>Bacteria</taxon>
        <taxon>Pseudomonadati</taxon>
        <taxon>Pseudomonadota</taxon>
        <taxon>Gammaproteobacteria</taxon>
        <taxon>Lysobacterales</taxon>
        <taxon>Lysobacteraceae</taxon>
        <taxon>Xanthomonas</taxon>
    </lineage>
</organism>
<reference evidence="2 3" key="1">
    <citation type="submission" date="2016-06" db="EMBL/GenBank/DDBJ databases">
        <authorList>
            <person name="Kjaerup R.B."/>
            <person name="Dalgaard T.S."/>
            <person name="Juul-Madsen H.R."/>
        </authorList>
    </citation>
    <scope>NUCLEOTIDE SEQUENCE [LARGE SCALE GENOMIC DNA]</scope>
    <source>
        <strain evidence="2">LMG947</strain>
    </source>
</reference>
<gene>
    <name evidence="2" type="ORF">XBLMG947_3832</name>
</gene>
<dbReference type="Proteomes" id="UP000092503">
    <property type="component" value="Unassembled WGS sequence"/>
</dbReference>
<feature type="compositionally biased region" description="Low complexity" evidence="1">
    <location>
        <begin position="19"/>
        <end position="28"/>
    </location>
</feature>
<accession>A0A1C3NRK8</accession>
<dbReference type="AlphaFoldDB" id="A0A1C3NRK8"/>
<name>A0A1C3NRK8_9XANT</name>
<feature type="region of interest" description="Disordered" evidence="1">
    <location>
        <begin position="1"/>
        <end position="45"/>
    </location>
</feature>
<protein>
    <submittedName>
        <fullName evidence="2">Uncharacterized protein</fullName>
    </submittedName>
</protein>
<dbReference type="EMBL" id="FLTX01000072">
    <property type="protein sequence ID" value="SBV53029.1"/>
    <property type="molecule type" value="Genomic_DNA"/>
</dbReference>
<evidence type="ECO:0000256" key="1">
    <source>
        <dbReference type="SAM" id="MobiDB-lite"/>
    </source>
</evidence>